<organism evidence="1 2">
    <name type="scientific">Azonexus hydrophilus</name>
    <dbReference type="NCBI Taxonomy" id="418702"/>
    <lineage>
        <taxon>Bacteria</taxon>
        <taxon>Pseudomonadati</taxon>
        <taxon>Pseudomonadota</taxon>
        <taxon>Betaproteobacteria</taxon>
        <taxon>Rhodocyclales</taxon>
        <taxon>Azonexaceae</taxon>
        <taxon>Azonexus</taxon>
    </lineage>
</organism>
<gene>
    <name evidence="1" type="ORF">AADV58_12780</name>
</gene>
<dbReference type="Proteomes" id="UP001479520">
    <property type="component" value="Chromosome"/>
</dbReference>
<accession>A0ABZ2XDU7</accession>
<dbReference type="RefSeq" id="WP_341743377.1">
    <property type="nucleotide sequence ID" value="NZ_CP151406.1"/>
</dbReference>
<keyword evidence="2" id="KW-1185">Reference proteome</keyword>
<reference evidence="1 2" key="1">
    <citation type="submission" date="2024-04" db="EMBL/GenBank/DDBJ databases">
        <title>Dissimilatory iodate-reducing microorganisms contribute to the enrichment of iodine in groundwater.</title>
        <authorList>
            <person name="Jiang Z."/>
        </authorList>
    </citation>
    <scope>NUCLEOTIDE SEQUENCE [LARGE SCALE GENOMIC DNA]</scope>
    <source>
        <strain evidence="1 2">NCP973</strain>
    </source>
</reference>
<evidence type="ECO:0000313" key="2">
    <source>
        <dbReference type="Proteomes" id="UP001479520"/>
    </source>
</evidence>
<sequence>MRFANPTLPEFSDDLLIAPAVVALQGHHGKLNTFRSYTTPRDTAATQSRMQFYSYEWNRTLDPDKRSAFQLRSKTVFHVGELLYSEGNDPVSAAVNQVFKIEKLFAAGELGCTDIAKAVASPFLPDLKLTPEKRDEIILPGMESATGTWLIAKSEIAQFDVA</sequence>
<evidence type="ECO:0000313" key="1">
    <source>
        <dbReference type="EMBL" id="WZJ20813.1"/>
    </source>
</evidence>
<proteinExistence type="predicted"/>
<protein>
    <submittedName>
        <fullName evidence="1">Uncharacterized protein</fullName>
    </submittedName>
</protein>
<dbReference type="EMBL" id="CP151406">
    <property type="protein sequence ID" value="WZJ20813.1"/>
    <property type="molecule type" value="Genomic_DNA"/>
</dbReference>
<name>A0ABZ2XDU7_9RHOO</name>